<dbReference type="InterPro" id="IPR027417">
    <property type="entry name" value="P-loop_NTPase"/>
</dbReference>
<dbReference type="PANTHER" id="PTHR47691">
    <property type="entry name" value="REGULATOR-RELATED"/>
    <property type="match status" value="1"/>
</dbReference>
<dbReference type="CDD" id="cd06170">
    <property type="entry name" value="LuxR_C_like"/>
    <property type="match status" value="1"/>
</dbReference>
<evidence type="ECO:0000313" key="3">
    <source>
        <dbReference type="Proteomes" id="UP000186456"/>
    </source>
</evidence>
<dbReference type="PROSITE" id="PS50043">
    <property type="entry name" value="HTH_LUXR_2"/>
    <property type="match status" value="1"/>
</dbReference>
<dbReference type="GO" id="GO:0043531">
    <property type="term" value="F:ADP binding"/>
    <property type="evidence" value="ECO:0007669"/>
    <property type="project" value="InterPro"/>
</dbReference>
<organism evidence="2 3">
    <name type="scientific">Microbacterium testaceum (strain StLB037)</name>
    <dbReference type="NCBI Taxonomy" id="979556"/>
    <lineage>
        <taxon>Bacteria</taxon>
        <taxon>Bacillati</taxon>
        <taxon>Actinomycetota</taxon>
        <taxon>Actinomycetes</taxon>
        <taxon>Micrococcales</taxon>
        <taxon>Microbacteriaceae</taxon>
        <taxon>Microbacterium</taxon>
    </lineage>
</organism>
<dbReference type="Gene3D" id="1.25.40.10">
    <property type="entry name" value="Tetratricopeptide repeat domain"/>
    <property type="match status" value="1"/>
</dbReference>
<dbReference type="PRINTS" id="PR00038">
    <property type="entry name" value="HTHLUXR"/>
</dbReference>
<dbReference type="InterPro" id="IPR016032">
    <property type="entry name" value="Sig_transdc_resp-reg_C-effctor"/>
</dbReference>
<dbReference type="Pfam" id="PF25872">
    <property type="entry name" value="HTH_77"/>
    <property type="match status" value="1"/>
</dbReference>
<dbReference type="Pfam" id="PF13401">
    <property type="entry name" value="AAA_22"/>
    <property type="match status" value="1"/>
</dbReference>
<dbReference type="Gene3D" id="3.40.50.300">
    <property type="entry name" value="P-loop containing nucleotide triphosphate hydrolases"/>
    <property type="match status" value="1"/>
</dbReference>
<dbReference type="GO" id="GO:0003677">
    <property type="term" value="F:DNA binding"/>
    <property type="evidence" value="ECO:0007669"/>
    <property type="project" value="InterPro"/>
</dbReference>
<dbReference type="SMART" id="SM00421">
    <property type="entry name" value="HTH_LUXR"/>
    <property type="match status" value="1"/>
</dbReference>
<dbReference type="SUPFAM" id="SSF46894">
    <property type="entry name" value="C-terminal effector domain of the bipartite response regulators"/>
    <property type="match status" value="1"/>
</dbReference>
<proteinExistence type="predicted"/>
<name>A0A1H0LFH4_MICTS</name>
<dbReference type="Pfam" id="PF00196">
    <property type="entry name" value="GerE"/>
    <property type="match status" value="1"/>
</dbReference>
<dbReference type="PANTHER" id="PTHR47691:SF3">
    <property type="entry name" value="HTH-TYPE TRANSCRIPTIONAL REGULATOR RV0890C-RELATED"/>
    <property type="match status" value="1"/>
</dbReference>
<reference evidence="2 3" key="1">
    <citation type="submission" date="2016-10" db="EMBL/GenBank/DDBJ databases">
        <authorList>
            <person name="de Groot N.N."/>
        </authorList>
    </citation>
    <scope>NUCLEOTIDE SEQUENCE [LARGE SCALE GENOMIC DNA]</scope>
    <source>
        <strain evidence="2 3">StLB037</strain>
    </source>
</reference>
<dbReference type="Gene3D" id="1.10.10.10">
    <property type="entry name" value="Winged helix-like DNA-binding domain superfamily/Winged helix DNA-binding domain"/>
    <property type="match status" value="1"/>
</dbReference>
<sequence length="744" mass="80896">MIKEPRSEFVGRRRELDDLSGALSRNRLVTLTGVGGVGKTRLAARAVNAHASRMSMSVVFVALDRVSDPRRVADAIAQALPYGELSTREPVEFIVDVLADDRTLLLLDNCEHLIDAVASLVDELLDALPQVTIVATSRRRLDVDGEQVFPVPPLATDDTDGEPAEAVALLLARARAADAGFSPSSEDRAVAAHLCRALDGLPLAIELAAGRLRTLSIAELARRISQRFTLLRTGGRAPVSRQRTLRAMVDWSHELCTPAERALWAALSVFSGSFDLPAAVAVAGGDEATTVDTLDALIDQSLVEADRESGRYRLLETIRGYGRDRAEESGEQVLHVRRHLDHYRGLARLARTHWYGPAQRLILAGQRADRAEMDAALRTAVTLDADTALGLFTDLRYHWGVGGFLPEGRRWARRVLALPDASPAARAPALLVAAWLSVLQGALAETQALLDDAWALRDELPAAERGLHEVEWRRCSGSRALFAGEGERAVAGFTHSIRLAHDLGHPEEALLAQFQLTVALLQLQRPDAETPAREGLRHAEAIGERWLRSLSVWAIALALYAAGDLDDAEAHARAALEMEQGIDDPVGDCLVLELLSWIDAARAPSERTAVLLGAARSWWRRIDSGIDVHGPHMLAEHDRCVATVRQRLGDEAFRRLSAVGERLTPTEAAMFAGAPGRPAAGLSARESEVAAGIHEGLSNREIAERLVLSVRTIDTHVQRILAKLGFTSRAQIAAWFQSTLASVR</sequence>
<evidence type="ECO:0000259" key="1">
    <source>
        <dbReference type="PROSITE" id="PS50043"/>
    </source>
</evidence>
<dbReference type="PROSITE" id="PS00622">
    <property type="entry name" value="HTH_LUXR_1"/>
    <property type="match status" value="1"/>
</dbReference>
<dbReference type="InterPro" id="IPR049945">
    <property type="entry name" value="AAA_22"/>
</dbReference>
<dbReference type="InterPro" id="IPR058852">
    <property type="entry name" value="HTH_77"/>
</dbReference>
<protein>
    <submittedName>
        <fullName evidence="2">Predicted ATPase</fullName>
    </submittedName>
</protein>
<gene>
    <name evidence="2" type="ORF">SAMN04487788_0527</name>
</gene>
<dbReference type="GO" id="GO:0006355">
    <property type="term" value="P:regulation of DNA-templated transcription"/>
    <property type="evidence" value="ECO:0007669"/>
    <property type="project" value="InterPro"/>
</dbReference>
<dbReference type="AlphaFoldDB" id="A0A1H0LFH4"/>
<dbReference type="InterPro" id="IPR036388">
    <property type="entry name" value="WH-like_DNA-bd_sf"/>
</dbReference>
<dbReference type="SUPFAM" id="SSF48452">
    <property type="entry name" value="TPR-like"/>
    <property type="match status" value="1"/>
</dbReference>
<dbReference type="Proteomes" id="UP000186456">
    <property type="component" value="Unassembled WGS sequence"/>
</dbReference>
<dbReference type="InterPro" id="IPR011990">
    <property type="entry name" value="TPR-like_helical_dom_sf"/>
</dbReference>
<dbReference type="RefSeq" id="WP_074694296.1">
    <property type="nucleotide sequence ID" value="NZ_FNJN01000001.1"/>
</dbReference>
<evidence type="ECO:0000313" key="2">
    <source>
        <dbReference type="EMBL" id="SDO66914.1"/>
    </source>
</evidence>
<feature type="domain" description="HTH luxR-type" evidence="1">
    <location>
        <begin position="675"/>
        <end position="740"/>
    </location>
</feature>
<dbReference type="SUPFAM" id="SSF52540">
    <property type="entry name" value="P-loop containing nucleoside triphosphate hydrolases"/>
    <property type="match status" value="1"/>
</dbReference>
<dbReference type="PRINTS" id="PR00364">
    <property type="entry name" value="DISEASERSIST"/>
</dbReference>
<accession>A0A1H0LFH4</accession>
<dbReference type="EMBL" id="FNJN01000001">
    <property type="protein sequence ID" value="SDO66914.1"/>
    <property type="molecule type" value="Genomic_DNA"/>
</dbReference>
<dbReference type="InterPro" id="IPR000792">
    <property type="entry name" value="Tscrpt_reg_LuxR_C"/>
</dbReference>